<evidence type="ECO:0000256" key="1">
    <source>
        <dbReference type="SAM" id="MobiDB-lite"/>
    </source>
</evidence>
<accession>A0AA36C0C5</accession>
<gene>
    <name evidence="3" type="ORF">OCTVUL_1B030270</name>
</gene>
<evidence type="ECO:0000313" key="3">
    <source>
        <dbReference type="EMBL" id="CAI9742991.1"/>
    </source>
</evidence>
<feature type="region of interest" description="Disordered" evidence="1">
    <location>
        <begin position="515"/>
        <end position="536"/>
    </location>
</feature>
<keyword evidence="2" id="KW-0732">Signal</keyword>
<feature type="chain" id="PRO_5041229038" description="Protein DD3-3" evidence="2">
    <location>
        <begin position="21"/>
        <end position="669"/>
    </location>
</feature>
<feature type="compositionally biased region" description="Low complexity" evidence="1">
    <location>
        <begin position="515"/>
        <end position="526"/>
    </location>
</feature>
<proteinExistence type="predicted"/>
<sequence>MSKCAIPCLLLFFIVIIVKADIYLHNPRGSNNRLNENTAGRRNANRLFDSQNNNNGGYNVGDRKATAARTASDQYQMKYFQSSAASAGGSKQGRSILKLEWTNQHGCGITNDTNPSKRQCNIVLQYMCQKLIVENPRDRLRDGTSTNAQAYIYRNGYPANLRTYNSYKSIVRTDRGLHENWDWYDKCMQREQNGGLFTADQKLTVRNGYIRSTSTRQNRNGARRGYECPEEKDYYPYWHPTPWIDIAVFAQNQENCSYYIKNSFNSHTYGECVQFYPDGVRRHASRWNNAFECKCHKGTWVQFSSYLELAPEFKTVEECVSARKSTKINYIWGIPYDTKNITKKECMVAPEKPFCSQAPVNRLNHLGNGIGGETNSFDWKLPYFPSGSEMRCVYRARYNISTDDYSTTETTSEDNEDVEKGIESPVQNNPVVKLAGQELQLAINTAQFGRTFQDRSHVFHLMPRPQGYDNETINNLNVRGKRGNIVQVFPAVEYDFVPNNLEMDSEDLVHIQWTGSNTHNNRNNGNAGQGTDGTDRSNILQMAKGGVSYPLAFADTTLWNNSEIVWIYHNELNIKPVDLALSMASSGYYTCLKAAQCPNTLVQDSKERKAAMDKLLNKAPASYAGALLRLKPGIYNYISSSLKTQIEVDLITARCQSARYLACYYFLSS</sequence>
<evidence type="ECO:0008006" key="5">
    <source>
        <dbReference type="Google" id="ProtNLM"/>
    </source>
</evidence>
<dbReference type="AlphaFoldDB" id="A0AA36C0C5"/>
<evidence type="ECO:0000313" key="4">
    <source>
        <dbReference type="Proteomes" id="UP001162480"/>
    </source>
</evidence>
<organism evidence="3 4">
    <name type="scientific">Octopus vulgaris</name>
    <name type="common">Common octopus</name>
    <dbReference type="NCBI Taxonomy" id="6645"/>
    <lineage>
        <taxon>Eukaryota</taxon>
        <taxon>Metazoa</taxon>
        <taxon>Spiralia</taxon>
        <taxon>Lophotrochozoa</taxon>
        <taxon>Mollusca</taxon>
        <taxon>Cephalopoda</taxon>
        <taxon>Coleoidea</taxon>
        <taxon>Octopodiformes</taxon>
        <taxon>Octopoda</taxon>
        <taxon>Incirrata</taxon>
        <taxon>Octopodidae</taxon>
        <taxon>Octopus</taxon>
    </lineage>
</organism>
<dbReference type="EMBL" id="OX597841">
    <property type="protein sequence ID" value="CAI9742991.1"/>
    <property type="molecule type" value="Genomic_DNA"/>
</dbReference>
<dbReference type="PANTHER" id="PTHR35170">
    <property type="entry name" value="PROTEIN DD3-3"/>
    <property type="match status" value="1"/>
</dbReference>
<reference evidence="3" key="1">
    <citation type="submission" date="2023-08" db="EMBL/GenBank/DDBJ databases">
        <authorList>
            <person name="Alioto T."/>
            <person name="Alioto T."/>
            <person name="Gomez Garrido J."/>
        </authorList>
    </citation>
    <scope>NUCLEOTIDE SEQUENCE</scope>
</reference>
<dbReference type="InterPro" id="IPR053320">
    <property type="entry name" value="Protein_DD3-3_O-glyco"/>
</dbReference>
<keyword evidence="4" id="KW-1185">Reference proteome</keyword>
<dbReference type="Proteomes" id="UP001162480">
    <property type="component" value="Chromosome 28"/>
</dbReference>
<name>A0AA36C0C5_OCTVU</name>
<feature type="signal peptide" evidence="2">
    <location>
        <begin position="1"/>
        <end position="20"/>
    </location>
</feature>
<evidence type="ECO:0000256" key="2">
    <source>
        <dbReference type="SAM" id="SignalP"/>
    </source>
</evidence>
<dbReference type="PANTHER" id="PTHR35170:SF2">
    <property type="entry name" value="PROTEIN DD3-3"/>
    <property type="match status" value="1"/>
</dbReference>
<protein>
    <recommendedName>
        <fullName evidence="5">Protein DD3-3</fullName>
    </recommendedName>
</protein>